<dbReference type="EMBL" id="NJCX01000005">
    <property type="protein sequence ID" value="PHM74309.1"/>
    <property type="molecule type" value="Genomic_DNA"/>
</dbReference>
<dbReference type="GO" id="GO:0016887">
    <property type="term" value="F:ATP hydrolysis activity"/>
    <property type="evidence" value="ECO:0007669"/>
    <property type="project" value="InterPro"/>
</dbReference>
<dbReference type="InterPro" id="IPR050095">
    <property type="entry name" value="ECF_ABC_transporter_ATP-bd"/>
</dbReference>
<dbReference type="InterPro" id="IPR015856">
    <property type="entry name" value="ABC_transpr_CbiO/EcfA_su"/>
</dbReference>
<reference evidence="12 13" key="1">
    <citation type="journal article" date="2017" name="Nat. Microbiol.">
        <title>Natural product diversity associated with the nematode symbionts Photorhabdus and Xenorhabdus.</title>
        <authorList>
            <person name="Tobias N.J."/>
            <person name="Wolff H."/>
            <person name="Djahanschiri B."/>
            <person name="Grundmann F."/>
            <person name="Kronenwerth M."/>
            <person name="Shi Y.M."/>
            <person name="Simonyi S."/>
            <person name="Grun P."/>
            <person name="Shapiro-Ilan D."/>
            <person name="Pidot S.J."/>
            <person name="Stinear T.P."/>
            <person name="Ebersberger I."/>
            <person name="Bode H.B."/>
        </authorList>
    </citation>
    <scope>NUCLEOTIDE SEQUENCE [LARGE SCALE GENOMIC DNA]</scope>
    <source>
        <strain evidence="12 13">DSM 17907</strain>
    </source>
</reference>
<dbReference type="GO" id="GO:0005524">
    <property type="term" value="F:ATP binding"/>
    <property type="evidence" value="ECO:0007669"/>
    <property type="project" value="UniProtKB-UniRule"/>
</dbReference>
<dbReference type="InterPro" id="IPR005876">
    <property type="entry name" value="Co_trans_ATP-bd"/>
</dbReference>
<dbReference type="InterPro" id="IPR003593">
    <property type="entry name" value="AAA+_ATPase"/>
</dbReference>
<evidence type="ECO:0000256" key="5">
    <source>
        <dbReference type="ARBA" id="ARBA00022475"/>
    </source>
</evidence>
<dbReference type="Pfam" id="PF00005">
    <property type="entry name" value="ABC_tran"/>
    <property type="match status" value="1"/>
</dbReference>
<evidence type="ECO:0000256" key="3">
    <source>
        <dbReference type="ARBA" id="ARBA00022426"/>
    </source>
</evidence>
<dbReference type="NCBIfam" id="TIGR01166">
    <property type="entry name" value="cbiO"/>
    <property type="match status" value="1"/>
</dbReference>
<dbReference type="Gene3D" id="3.40.50.300">
    <property type="entry name" value="P-loop containing nucleotide triphosphate hydrolases"/>
    <property type="match status" value="1"/>
</dbReference>
<evidence type="ECO:0000256" key="6">
    <source>
        <dbReference type="ARBA" id="ARBA00022741"/>
    </source>
</evidence>
<gene>
    <name evidence="12" type="ORF">Xkoz_00859</name>
</gene>
<feature type="domain" description="ABC transporter" evidence="11">
    <location>
        <begin position="2"/>
        <end position="236"/>
    </location>
</feature>
<evidence type="ECO:0000313" key="13">
    <source>
        <dbReference type="Proteomes" id="UP000221101"/>
    </source>
</evidence>
<dbReference type="PANTHER" id="PTHR43553:SF24">
    <property type="entry name" value="ENERGY-COUPLING FACTOR TRANSPORTER ATP-BINDING PROTEIN ECFA1"/>
    <property type="match status" value="1"/>
</dbReference>
<dbReference type="CDD" id="cd03225">
    <property type="entry name" value="ABC_cobalt_CbiO_domain1"/>
    <property type="match status" value="1"/>
</dbReference>
<dbReference type="InterPro" id="IPR017871">
    <property type="entry name" value="ABC_transporter-like_CS"/>
</dbReference>
<dbReference type="SUPFAM" id="SSF52540">
    <property type="entry name" value="P-loop containing nucleoside triphosphate hydrolases"/>
    <property type="match status" value="1"/>
</dbReference>
<organism evidence="12 13">
    <name type="scientific">Xenorhabdus kozodoii</name>
    <dbReference type="NCBI Taxonomy" id="351676"/>
    <lineage>
        <taxon>Bacteria</taxon>
        <taxon>Pseudomonadati</taxon>
        <taxon>Pseudomonadota</taxon>
        <taxon>Gammaproteobacteria</taxon>
        <taxon>Enterobacterales</taxon>
        <taxon>Morganellaceae</taxon>
        <taxon>Xenorhabdus</taxon>
    </lineage>
</organism>
<dbReference type="PROSITE" id="PS50893">
    <property type="entry name" value="ABC_TRANSPORTER_2"/>
    <property type="match status" value="1"/>
</dbReference>
<evidence type="ECO:0000256" key="7">
    <source>
        <dbReference type="ARBA" id="ARBA00022840"/>
    </source>
</evidence>
<evidence type="ECO:0000256" key="10">
    <source>
        <dbReference type="RuleBase" id="RU364103"/>
    </source>
</evidence>
<protein>
    <recommendedName>
        <fullName evidence="10">ABC transporter ATP-binding protein</fullName>
    </recommendedName>
</protein>
<keyword evidence="5 10" id="KW-1003">Cell membrane</keyword>
<evidence type="ECO:0000313" key="12">
    <source>
        <dbReference type="EMBL" id="PHM74309.1"/>
    </source>
</evidence>
<accession>A0A2D0LF32</accession>
<comment type="subcellular location">
    <subcellularLocation>
        <location evidence="1 10">Cell membrane</location>
        <topology evidence="1 10">Peripheral membrane protein</topology>
    </subcellularLocation>
</comment>
<keyword evidence="6 10" id="KW-0547">Nucleotide-binding</keyword>
<keyword evidence="3" id="KW-0170">Cobalt</keyword>
<keyword evidence="13" id="KW-1185">Reference proteome</keyword>
<comment type="function">
    <text evidence="10">Part of an ABC transporter complex. Responsible for energy coupling to the transport system.</text>
</comment>
<keyword evidence="7 10" id="KW-0067">ATP-binding</keyword>
<dbReference type="OrthoDB" id="5292475at2"/>
<dbReference type="PROSITE" id="PS00211">
    <property type="entry name" value="ABC_TRANSPORTER_1"/>
    <property type="match status" value="1"/>
</dbReference>
<comment type="caution">
    <text evidence="12">The sequence shown here is derived from an EMBL/GenBank/DDBJ whole genome shotgun (WGS) entry which is preliminary data.</text>
</comment>
<keyword evidence="8" id="KW-1278">Translocase</keyword>
<dbReference type="GO" id="GO:0043190">
    <property type="term" value="C:ATP-binding cassette (ABC) transporter complex"/>
    <property type="evidence" value="ECO:0007669"/>
    <property type="project" value="TreeGrafter"/>
</dbReference>
<evidence type="ECO:0000256" key="8">
    <source>
        <dbReference type="ARBA" id="ARBA00022967"/>
    </source>
</evidence>
<evidence type="ECO:0000259" key="11">
    <source>
        <dbReference type="PROSITE" id="PS50893"/>
    </source>
</evidence>
<name>A0A2D0LF32_9GAMM</name>
<comment type="similarity">
    <text evidence="2 10">Belongs to the ABC transporter superfamily.</text>
</comment>
<dbReference type="Proteomes" id="UP000221101">
    <property type="component" value="Unassembled WGS sequence"/>
</dbReference>
<keyword evidence="9 10" id="KW-0472">Membrane</keyword>
<proteinExistence type="inferred from homology"/>
<dbReference type="InterPro" id="IPR027417">
    <property type="entry name" value="P-loop_NTPase"/>
</dbReference>
<dbReference type="InterPro" id="IPR003439">
    <property type="entry name" value="ABC_transporter-like_ATP-bd"/>
</dbReference>
<evidence type="ECO:0000256" key="4">
    <source>
        <dbReference type="ARBA" id="ARBA00022448"/>
    </source>
</evidence>
<dbReference type="SMART" id="SM00382">
    <property type="entry name" value="AAA"/>
    <property type="match status" value="1"/>
</dbReference>
<evidence type="ECO:0000256" key="9">
    <source>
        <dbReference type="ARBA" id="ARBA00023136"/>
    </source>
</evidence>
<evidence type="ECO:0000256" key="1">
    <source>
        <dbReference type="ARBA" id="ARBA00004202"/>
    </source>
</evidence>
<keyword evidence="3" id="KW-0171">Cobalt transport</keyword>
<dbReference type="RefSeq" id="WP_099141116.1">
    <property type="nucleotide sequence ID" value="NZ_CAWNOR010000086.1"/>
</dbReference>
<dbReference type="AlphaFoldDB" id="A0A2D0LF32"/>
<dbReference type="GO" id="GO:0006824">
    <property type="term" value="P:cobalt ion transport"/>
    <property type="evidence" value="ECO:0007669"/>
    <property type="project" value="UniProtKB-KW"/>
</dbReference>
<dbReference type="PANTHER" id="PTHR43553">
    <property type="entry name" value="HEAVY METAL TRANSPORTER"/>
    <property type="match status" value="1"/>
</dbReference>
<dbReference type="FunFam" id="3.40.50.300:FF:000224">
    <property type="entry name" value="Energy-coupling factor transporter ATP-binding protein EcfA"/>
    <property type="match status" value="1"/>
</dbReference>
<sequence length="285" mass="31809">MLETRALYFNYQDEPVLKNLTLDFSRYQVTGIIGANGCGKSTLLMNLSGILRPQKGAVWWNNAPMDYSKNGLMALRQRVVTVFQDPDQQIFYTDIESDLAFSLRNLGVEETEIQRRIEYALARVDAHTFRHKPIQYLSFGQKKRVAIAGALVMEFDYLLLDEPTAGLDPAGRQQMLAIISTIAAEGKRIIISSHDIDLIYQICDGLYVLANGEMISAGKPETVLLQKTALEQAGLAQPWLVKIHREAGLPLCKTEQALFSALANLIPNKGGQPETTHGDTREKIE</sequence>
<dbReference type="GO" id="GO:0042626">
    <property type="term" value="F:ATPase-coupled transmembrane transporter activity"/>
    <property type="evidence" value="ECO:0007669"/>
    <property type="project" value="TreeGrafter"/>
</dbReference>
<evidence type="ECO:0000256" key="2">
    <source>
        <dbReference type="ARBA" id="ARBA00005417"/>
    </source>
</evidence>
<keyword evidence="3" id="KW-0406">Ion transport</keyword>
<keyword evidence="4 10" id="KW-0813">Transport</keyword>